<accession>A0ABW4VUL0</accession>
<keyword evidence="2" id="KW-1185">Reference proteome</keyword>
<dbReference type="Proteomes" id="UP001597361">
    <property type="component" value="Unassembled WGS sequence"/>
</dbReference>
<comment type="caution">
    <text evidence="1">The sequence shown here is derived from an EMBL/GenBank/DDBJ whole genome shotgun (WGS) entry which is preliminary data.</text>
</comment>
<evidence type="ECO:0000313" key="1">
    <source>
        <dbReference type="EMBL" id="MFD2037017.1"/>
    </source>
</evidence>
<evidence type="ECO:0000313" key="2">
    <source>
        <dbReference type="Proteomes" id="UP001597361"/>
    </source>
</evidence>
<organism evidence="1 2">
    <name type="scientific">Belliella marina</name>
    <dbReference type="NCBI Taxonomy" id="1644146"/>
    <lineage>
        <taxon>Bacteria</taxon>
        <taxon>Pseudomonadati</taxon>
        <taxon>Bacteroidota</taxon>
        <taxon>Cytophagia</taxon>
        <taxon>Cytophagales</taxon>
        <taxon>Cyclobacteriaceae</taxon>
        <taxon>Belliella</taxon>
    </lineage>
</organism>
<name>A0ABW4VUL0_9BACT</name>
<proteinExistence type="predicted"/>
<dbReference type="EMBL" id="JBHUHR010000046">
    <property type="protein sequence ID" value="MFD2037017.1"/>
    <property type="molecule type" value="Genomic_DNA"/>
</dbReference>
<gene>
    <name evidence="1" type="ORF">ACFSKL_19590</name>
</gene>
<sequence>MSKKKEKYRTDFLLPKNNFLVGMGSVLNIVGSYFDNNYSKSGNEADLKAMVSDWQNVGDDFRQSNEKFEKDNKDKLCLNF</sequence>
<reference evidence="2" key="1">
    <citation type="journal article" date="2019" name="Int. J. Syst. Evol. Microbiol.">
        <title>The Global Catalogue of Microorganisms (GCM) 10K type strain sequencing project: providing services to taxonomists for standard genome sequencing and annotation.</title>
        <authorList>
            <consortium name="The Broad Institute Genomics Platform"/>
            <consortium name="The Broad Institute Genome Sequencing Center for Infectious Disease"/>
            <person name="Wu L."/>
            <person name="Ma J."/>
        </authorList>
    </citation>
    <scope>NUCLEOTIDE SEQUENCE [LARGE SCALE GENOMIC DNA]</scope>
    <source>
        <strain evidence="2">CGMCC 1.15180</strain>
    </source>
</reference>
<dbReference type="RefSeq" id="WP_376888572.1">
    <property type="nucleotide sequence ID" value="NZ_JBHUHR010000046.1"/>
</dbReference>
<protein>
    <submittedName>
        <fullName evidence="1">Uncharacterized protein</fullName>
    </submittedName>
</protein>